<dbReference type="Pfam" id="PF00378">
    <property type="entry name" value="ECH_1"/>
    <property type="match status" value="1"/>
</dbReference>
<dbReference type="GO" id="GO:0005739">
    <property type="term" value="C:mitochondrion"/>
    <property type="evidence" value="ECO:0007669"/>
    <property type="project" value="TreeGrafter"/>
</dbReference>
<proteinExistence type="inferred from homology"/>
<dbReference type="Gene3D" id="1.10.12.10">
    <property type="entry name" value="Lyase 2-enoyl-coa Hydratase, Chain A, domain 2"/>
    <property type="match status" value="1"/>
</dbReference>
<dbReference type="Proteomes" id="UP001381693">
    <property type="component" value="Unassembled WGS sequence"/>
</dbReference>
<dbReference type="FunFam" id="1.10.12.10:FF:000001">
    <property type="entry name" value="Probable enoyl-CoA hydratase, mitochondrial"/>
    <property type="match status" value="1"/>
</dbReference>
<dbReference type="SUPFAM" id="SSF52096">
    <property type="entry name" value="ClpP/crotonase"/>
    <property type="match status" value="1"/>
</dbReference>
<evidence type="ECO:0000313" key="5">
    <source>
        <dbReference type="Proteomes" id="UP001381693"/>
    </source>
</evidence>
<comment type="caution">
    <text evidence="4">The sequence shown here is derived from an EMBL/GenBank/DDBJ whole genome shotgun (WGS) entry which is preliminary data.</text>
</comment>
<dbReference type="AlphaFoldDB" id="A0AAN8X3M5"/>
<evidence type="ECO:0000313" key="4">
    <source>
        <dbReference type="EMBL" id="KAK7077341.1"/>
    </source>
</evidence>
<dbReference type="InterPro" id="IPR014748">
    <property type="entry name" value="Enoyl-CoA_hydra_C"/>
</dbReference>
<evidence type="ECO:0000256" key="1">
    <source>
        <dbReference type="ARBA" id="ARBA00005254"/>
    </source>
</evidence>
<evidence type="ECO:0000256" key="2">
    <source>
        <dbReference type="ARBA" id="ARBA00012076"/>
    </source>
</evidence>
<keyword evidence="5" id="KW-1185">Reference proteome</keyword>
<dbReference type="InterPro" id="IPR029045">
    <property type="entry name" value="ClpP/crotonase-like_dom_sf"/>
</dbReference>
<protein>
    <recommendedName>
        <fullName evidence="2">enoyl-CoA hydratase</fullName>
        <ecNumber evidence="2">4.2.1.17</ecNumber>
    </recommendedName>
</protein>
<name>A0AAN8X3M5_HALRR</name>
<dbReference type="Gene3D" id="3.90.226.10">
    <property type="entry name" value="2-enoyl-CoA Hydratase, Chain A, domain 1"/>
    <property type="match status" value="1"/>
</dbReference>
<dbReference type="EMBL" id="JAXCGZ010009268">
    <property type="protein sequence ID" value="KAK7077341.1"/>
    <property type="molecule type" value="Genomic_DNA"/>
</dbReference>
<keyword evidence="3 4" id="KW-0456">Lyase</keyword>
<sequence>MQMCLTGEAITAQEAKEWGLVSSVYPPEKVVDEAIKLGEKIGTHSKAVVALCKEAVNSALELSQREGLRFENRLFAASFSLNDRKEGMMAFIEKRKPNFTDS</sequence>
<accession>A0AAN8X3M5</accession>
<dbReference type="InterPro" id="IPR001753">
    <property type="entry name" value="Enoyl-CoA_hydra/iso"/>
</dbReference>
<dbReference type="PANTHER" id="PTHR11941">
    <property type="entry name" value="ENOYL-COA HYDRATASE-RELATED"/>
    <property type="match status" value="1"/>
</dbReference>
<dbReference type="EC" id="4.2.1.17" evidence="2"/>
<organism evidence="4 5">
    <name type="scientific">Halocaridina rubra</name>
    <name type="common">Hawaiian red shrimp</name>
    <dbReference type="NCBI Taxonomy" id="373956"/>
    <lineage>
        <taxon>Eukaryota</taxon>
        <taxon>Metazoa</taxon>
        <taxon>Ecdysozoa</taxon>
        <taxon>Arthropoda</taxon>
        <taxon>Crustacea</taxon>
        <taxon>Multicrustacea</taxon>
        <taxon>Malacostraca</taxon>
        <taxon>Eumalacostraca</taxon>
        <taxon>Eucarida</taxon>
        <taxon>Decapoda</taxon>
        <taxon>Pleocyemata</taxon>
        <taxon>Caridea</taxon>
        <taxon>Atyoidea</taxon>
        <taxon>Atyidae</taxon>
        <taxon>Halocaridina</taxon>
    </lineage>
</organism>
<gene>
    <name evidence="4" type="primary">ECHS1_2</name>
    <name evidence="4" type="ORF">SK128_011123</name>
</gene>
<dbReference type="PANTHER" id="PTHR11941:SF54">
    <property type="entry name" value="ENOYL-COA HYDRATASE, MITOCHONDRIAL"/>
    <property type="match status" value="1"/>
</dbReference>
<evidence type="ECO:0000256" key="3">
    <source>
        <dbReference type="ARBA" id="ARBA00023239"/>
    </source>
</evidence>
<dbReference type="GO" id="GO:0006635">
    <property type="term" value="P:fatty acid beta-oxidation"/>
    <property type="evidence" value="ECO:0007669"/>
    <property type="project" value="TreeGrafter"/>
</dbReference>
<reference evidence="4 5" key="1">
    <citation type="submission" date="2023-11" db="EMBL/GenBank/DDBJ databases">
        <title>Halocaridina rubra genome assembly.</title>
        <authorList>
            <person name="Smith C."/>
        </authorList>
    </citation>
    <scope>NUCLEOTIDE SEQUENCE [LARGE SCALE GENOMIC DNA]</scope>
    <source>
        <strain evidence="4">EP-1</strain>
        <tissue evidence="4">Whole</tissue>
    </source>
</reference>
<comment type="similarity">
    <text evidence="1">Belongs to the enoyl-CoA hydratase/isomerase family.</text>
</comment>
<dbReference type="GO" id="GO:0004300">
    <property type="term" value="F:enoyl-CoA hydratase activity"/>
    <property type="evidence" value="ECO:0007669"/>
    <property type="project" value="UniProtKB-EC"/>
</dbReference>